<accession>A0A8S1J056</accession>
<evidence type="ECO:0000256" key="2">
    <source>
        <dbReference type="SAM" id="MobiDB-lite"/>
    </source>
</evidence>
<gene>
    <name evidence="4" type="ORF">OSTQU699_LOCUS5924</name>
</gene>
<proteinExistence type="predicted"/>
<name>A0A8S1J056_9CHLO</name>
<dbReference type="CDD" id="cd00105">
    <property type="entry name" value="KH-I"/>
    <property type="match status" value="1"/>
</dbReference>
<evidence type="ECO:0000256" key="1">
    <source>
        <dbReference type="PROSITE-ProRule" id="PRU00117"/>
    </source>
</evidence>
<feature type="region of interest" description="Disordered" evidence="2">
    <location>
        <begin position="229"/>
        <end position="288"/>
    </location>
</feature>
<evidence type="ECO:0000313" key="5">
    <source>
        <dbReference type="Proteomes" id="UP000708148"/>
    </source>
</evidence>
<dbReference type="Pfam" id="PF00013">
    <property type="entry name" value="KH_1"/>
    <property type="match status" value="1"/>
</dbReference>
<dbReference type="InterPro" id="IPR004088">
    <property type="entry name" value="KH_dom_type_1"/>
</dbReference>
<sequence length="518" mass="53173">MQAAEGAASCAERSPLLWREDGNDSGTTVSPHRHPGLKTAANLPPKPRRSPDALTRLSVCTAQALAPEEAAALGRVLLGPQDADLPIPTANWPRQAPAHGSLFHSQPSSRTPILHAPSNHAVLPKPALSAAHSGGIQAFLEAPRYGTAHYGCAASPAVPSSLAGGRVGGRLLGPDGSPVRSLGSPARQCLSRLSAYTEEDSLRAGLEAPGLIRPQVVNPVAGMGSPLGSPATSLGLNPGQSFWSPPSAKRISSVGSPAAAPAAGKAPGSNEAVLRGPARAPGTNEAVPWGPARAPIGMLGSESVPGGGTDGRGERARGSVEAMRRCRPQGGRERAEHGAGAGAGGGARGVMTVDGVAGQAGRGGRARHRPIWKPVRRKVGGEGTLKWMMPSGTRKVGEGVEDTSQGVINWEMSPSGGVVLRTTLLVAGFIVGPAGRAVRSIIDSSGAAITSRKEQLRGGQVSRAFFIEGSSDAIATALKIIMHAILRYKQLAEGEYEGEYDGSRWCPGEKVAQKTGLR</sequence>
<reference evidence="4" key="1">
    <citation type="submission" date="2020-12" db="EMBL/GenBank/DDBJ databases">
        <authorList>
            <person name="Iha C."/>
        </authorList>
    </citation>
    <scope>NUCLEOTIDE SEQUENCE</scope>
</reference>
<evidence type="ECO:0000313" key="4">
    <source>
        <dbReference type="EMBL" id="CAD7700565.1"/>
    </source>
</evidence>
<dbReference type="InterPro" id="IPR036612">
    <property type="entry name" value="KH_dom_type_1_sf"/>
</dbReference>
<feature type="compositionally biased region" description="Polar residues" evidence="2">
    <location>
        <begin position="230"/>
        <end position="244"/>
    </location>
</feature>
<feature type="region of interest" description="Disordered" evidence="2">
    <location>
        <begin position="1"/>
        <end position="52"/>
    </location>
</feature>
<feature type="region of interest" description="Disordered" evidence="2">
    <location>
        <begin position="301"/>
        <end position="346"/>
    </location>
</feature>
<keyword evidence="5" id="KW-1185">Reference proteome</keyword>
<dbReference type="Proteomes" id="UP000708148">
    <property type="component" value="Unassembled WGS sequence"/>
</dbReference>
<organism evidence="4 5">
    <name type="scientific">Ostreobium quekettii</name>
    <dbReference type="NCBI Taxonomy" id="121088"/>
    <lineage>
        <taxon>Eukaryota</taxon>
        <taxon>Viridiplantae</taxon>
        <taxon>Chlorophyta</taxon>
        <taxon>core chlorophytes</taxon>
        <taxon>Ulvophyceae</taxon>
        <taxon>TCBD clade</taxon>
        <taxon>Bryopsidales</taxon>
        <taxon>Ostreobineae</taxon>
        <taxon>Ostreobiaceae</taxon>
        <taxon>Ostreobium</taxon>
    </lineage>
</organism>
<dbReference type="SUPFAM" id="SSF54791">
    <property type="entry name" value="Eukaryotic type KH-domain (KH-domain type I)"/>
    <property type="match status" value="1"/>
</dbReference>
<dbReference type="GO" id="GO:0003723">
    <property type="term" value="F:RNA binding"/>
    <property type="evidence" value="ECO:0007669"/>
    <property type="project" value="UniProtKB-UniRule"/>
</dbReference>
<keyword evidence="1" id="KW-0694">RNA-binding</keyword>
<feature type="compositionally biased region" description="Basic and acidic residues" evidence="2">
    <location>
        <begin position="311"/>
        <end position="337"/>
    </location>
</feature>
<dbReference type="PROSITE" id="PS50084">
    <property type="entry name" value="KH_TYPE_1"/>
    <property type="match status" value="1"/>
</dbReference>
<protein>
    <recommendedName>
        <fullName evidence="3">K Homology domain-containing protein</fullName>
    </recommendedName>
</protein>
<dbReference type="AlphaFoldDB" id="A0A8S1J056"/>
<dbReference type="OrthoDB" id="550454at2759"/>
<dbReference type="Gene3D" id="3.30.1370.10">
    <property type="entry name" value="K Homology domain, type 1"/>
    <property type="match status" value="1"/>
</dbReference>
<feature type="compositionally biased region" description="Low complexity" evidence="2">
    <location>
        <begin position="252"/>
        <end position="269"/>
    </location>
</feature>
<dbReference type="EMBL" id="CAJHUC010001295">
    <property type="protein sequence ID" value="CAD7700565.1"/>
    <property type="molecule type" value="Genomic_DNA"/>
</dbReference>
<comment type="caution">
    <text evidence="4">The sequence shown here is derived from an EMBL/GenBank/DDBJ whole genome shotgun (WGS) entry which is preliminary data.</text>
</comment>
<evidence type="ECO:0000259" key="3">
    <source>
        <dbReference type="Pfam" id="PF00013"/>
    </source>
</evidence>
<feature type="domain" description="K Homology" evidence="3">
    <location>
        <begin position="427"/>
        <end position="482"/>
    </location>
</feature>